<feature type="transmembrane region" description="Helical" evidence="1">
    <location>
        <begin position="28"/>
        <end position="50"/>
    </location>
</feature>
<dbReference type="PANTHER" id="PTHR14969">
    <property type="entry name" value="SPHINGOSINE-1-PHOSPHATE PHOSPHOHYDROLASE"/>
    <property type="match status" value="1"/>
</dbReference>
<gene>
    <name evidence="3" type="ORF">EZS27_022827</name>
</gene>
<dbReference type="AlphaFoldDB" id="A0A5J4R5A9"/>
<feature type="domain" description="Phosphatidic acid phosphatase type 2/haloperoxidase" evidence="2">
    <location>
        <begin position="60"/>
        <end position="176"/>
    </location>
</feature>
<feature type="transmembrane region" description="Helical" evidence="1">
    <location>
        <begin position="137"/>
        <end position="155"/>
    </location>
</feature>
<feature type="transmembrane region" description="Helical" evidence="1">
    <location>
        <begin position="161"/>
        <end position="179"/>
    </location>
</feature>
<keyword evidence="1" id="KW-1133">Transmembrane helix</keyword>
<evidence type="ECO:0000259" key="2">
    <source>
        <dbReference type="SMART" id="SM00014"/>
    </source>
</evidence>
<dbReference type="SUPFAM" id="SSF48317">
    <property type="entry name" value="Acid phosphatase/Vanadium-dependent haloperoxidase"/>
    <property type="match status" value="1"/>
</dbReference>
<organism evidence="3">
    <name type="scientific">termite gut metagenome</name>
    <dbReference type="NCBI Taxonomy" id="433724"/>
    <lineage>
        <taxon>unclassified sequences</taxon>
        <taxon>metagenomes</taxon>
        <taxon>organismal metagenomes</taxon>
    </lineage>
</organism>
<feature type="transmembrane region" description="Helical" evidence="1">
    <location>
        <begin position="109"/>
        <end position="130"/>
    </location>
</feature>
<dbReference type="CDD" id="cd03395">
    <property type="entry name" value="PAP2_like_4"/>
    <property type="match status" value="1"/>
</dbReference>
<evidence type="ECO:0000256" key="1">
    <source>
        <dbReference type="SAM" id="Phobius"/>
    </source>
</evidence>
<keyword evidence="1" id="KW-0812">Transmembrane</keyword>
<name>A0A5J4R5A9_9ZZZZ</name>
<feature type="transmembrane region" description="Helical" evidence="1">
    <location>
        <begin position="57"/>
        <end position="79"/>
    </location>
</feature>
<sequence length="229" mass="25649">MLEKILHYEHDVFLALNGSHFAALDRFMWLYSGQTVWMPLAVCILVILLYKKGWRNSLAIILSIALVIVLCDQLSSGIIKPLFCRLRPTHHPLFADKVATVFDYRGGNYGFISGHAANAFGFATFIALLFRSVLVSWAIYVWAAVMAYSRIYLGVHFISDVIPGILVGIAFGYLVYYLYKQAYKIMVKRGVVSGVPVYTVLQKRIIAGGIFVTIMALLVFNSGLVSLLR</sequence>
<proteinExistence type="predicted"/>
<dbReference type="EMBL" id="SNRY01001850">
    <property type="protein sequence ID" value="KAA6328261.1"/>
    <property type="molecule type" value="Genomic_DNA"/>
</dbReference>
<dbReference type="Gene3D" id="1.20.144.10">
    <property type="entry name" value="Phosphatidic acid phosphatase type 2/haloperoxidase"/>
    <property type="match status" value="1"/>
</dbReference>
<dbReference type="PANTHER" id="PTHR14969:SF13">
    <property type="entry name" value="AT30094P"/>
    <property type="match status" value="1"/>
</dbReference>
<feature type="transmembrane region" description="Helical" evidence="1">
    <location>
        <begin position="205"/>
        <end position="228"/>
    </location>
</feature>
<dbReference type="InterPro" id="IPR000326">
    <property type="entry name" value="PAP2/HPO"/>
</dbReference>
<dbReference type="Pfam" id="PF01569">
    <property type="entry name" value="PAP2"/>
    <property type="match status" value="1"/>
</dbReference>
<comment type="caution">
    <text evidence="3">The sequence shown here is derived from an EMBL/GenBank/DDBJ whole genome shotgun (WGS) entry which is preliminary data.</text>
</comment>
<accession>A0A5J4R5A9</accession>
<dbReference type="SMART" id="SM00014">
    <property type="entry name" value="acidPPc"/>
    <property type="match status" value="1"/>
</dbReference>
<dbReference type="InterPro" id="IPR036938">
    <property type="entry name" value="PAP2/HPO_sf"/>
</dbReference>
<reference evidence="3" key="1">
    <citation type="submission" date="2019-03" db="EMBL/GenBank/DDBJ databases">
        <title>Single cell metagenomics reveals metabolic interactions within the superorganism composed of flagellate Streblomastix strix and complex community of Bacteroidetes bacteria on its surface.</title>
        <authorList>
            <person name="Treitli S.C."/>
            <person name="Kolisko M."/>
            <person name="Husnik F."/>
            <person name="Keeling P."/>
            <person name="Hampl V."/>
        </authorList>
    </citation>
    <scope>NUCLEOTIDE SEQUENCE</scope>
    <source>
        <strain evidence="3">STM</strain>
    </source>
</reference>
<keyword evidence="1" id="KW-0472">Membrane</keyword>
<protein>
    <recommendedName>
        <fullName evidence="2">Phosphatidic acid phosphatase type 2/haloperoxidase domain-containing protein</fullName>
    </recommendedName>
</protein>
<evidence type="ECO:0000313" key="3">
    <source>
        <dbReference type="EMBL" id="KAA6328261.1"/>
    </source>
</evidence>